<name>B0YBG6_ASPFC</name>
<dbReference type="HOGENOM" id="CLU_1948349_0_0_1"/>
<gene>
    <name evidence="1" type="ORF">AFUB_092740</name>
</gene>
<evidence type="ECO:0000313" key="1">
    <source>
        <dbReference type="EMBL" id="EDP48556.1"/>
    </source>
</evidence>
<evidence type="ECO:0000313" key="2">
    <source>
        <dbReference type="Proteomes" id="UP000001699"/>
    </source>
</evidence>
<dbReference type="AlphaFoldDB" id="B0YBG6"/>
<organism evidence="1 2">
    <name type="scientific">Aspergillus fumigatus (strain CBS 144.89 / FGSC A1163 / CEA10)</name>
    <name type="common">Neosartorya fumigata</name>
    <dbReference type="NCBI Taxonomy" id="451804"/>
    <lineage>
        <taxon>Eukaryota</taxon>
        <taxon>Fungi</taxon>
        <taxon>Dikarya</taxon>
        <taxon>Ascomycota</taxon>
        <taxon>Pezizomycotina</taxon>
        <taxon>Eurotiomycetes</taxon>
        <taxon>Eurotiomycetidae</taxon>
        <taxon>Eurotiales</taxon>
        <taxon>Aspergillaceae</taxon>
        <taxon>Aspergillus</taxon>
        <taxon>Aspergillus subgen. Fumigati</taxon>
    </lineage>
</organism>
<dbReference type="OrthoDB" id="10353542at2759"/>
<proteinExistence type="predicted"/>
<keyword evidence="2" id="KW-1185">Reference proteome</keyword>
<sequence>MEKEPLKSTFPSVSYRVLQIPRLLFLGLRAPSHGTQSAVLREHAWDADKKRPNVTATNHVINVSFSKPLASMPRGRKTESKELEEQIDVYDQLLRRLRFNVDVHDREVTDRVLNRVGISLQSSYAIIPG</sequence>
<protein>
    <submittedName>
        <fullName evidence="1">C6 finger domain protein, putative</fullName>
    </submittedName>
</protein>
<accession>B0YBG6</accession>
<dbReference type="EMBL" id="DS499601">
    <property type="protein sequence ID" value="EDP48556.1"/>
    <property type="molecule type" value="Genomic_DNA"/>
</dbReference>
<dbReference type="Proteomes" id="UP000001699">
    <property type="component" value="Unassembled WGS sequence"/>
</dbReference>
<reference evidence="1 2" key="1">
    <citation type="journal article" date="2008" name="PLoS Genet.">
        <title>Genomic islands in the pathogenic filamentous fungus Aspergillus fumigatus.</title>
        <authorList>
            <person name="Fedorova N.D."/>
            <person name="Khaldi N."/>
            <person name="Joardar V.S."/>
            <person name="Maiti R."/>
            <person name="Amedeo P."/>
            <person name="Anderson M.J."/>
            <person name="Crabtree J."/>
            <person name="Silva J.C."/>
            <person name="Badger J.H."/>
            <person name="Albarraq A."/>
            <person name="Angiuoli S."/>
            <person name="Bussey H."/>
            <person name="Bowyer P."/>
            <person name="Cotty P.J."/>
            <person name="Dyer P.S."/>
            <person name="Egan A."/>
            <person name="Galens K."/>
            <person name="Fraser-Liggett C.M."/>
            <person name="Haas B.J."/>
            <person name="Inman J.M."/>
            <person name="Kent R."/>
            <person name="Lemieux S."/>
            <person name="Malavazi I."/>
            <person name="Orvis J."/>
            <person name="Roemer T."/>
            <person name="Ronning C.M."/>
            <person name="Sundaram J.P."/>
            <person name="Sutton G."/>
            <person name="Turner G."/>
            <person name="Venter J.C."/>
            <person name="White O.R."/>
            <person name="Whitty B.R."/>
            <person name="Youngman P."/>
            <person name="Wolfe K.H."/>
            <person name="Goldman G.H."/>
            <person name="Wortman J.R."/>
            <person name="Jiang B."/>
            <person name="Denning D.W."/>
            <person name="Nierman W.C."/>
        </authorList>
    </citation>
    <scope>NUCLEOTIDE SEQUENCE [LARGE SCALE GENOMIC DNA]</scope>
    <source>
        <strain evidence="2">CBS 144.89 / FGSC A1163 / CEA10</strain>
    </source>
</reference>
<dbReference type="VEuPathDB" id="FungiDB:AFUB_092740"/>